<dbReference type="KEGG" id="msil:METEAL_36520"/>
<dbReference type="Gene3D" id="3.40.50.2300">
    <property type="match status" value="1"/>
</dbReference>
<organism evidence="3 4">
    <name type="scientific">Mesoterricola silvestris</name>
    <dbReference type="NCBI Taxonomy" id="2927979"/>
    <lineage>
        <taxon>Bacteria</taxon>
        <taxon>Pseudomonadati</taxon>
        <taxon>Acidobacteriota</taxon>
        <taxon>Holophagae</taxon>
        <taxon>Holophagales</taxon>
        <taxon>Holophagaceae</taxon>
        <taxon>Mesoterricola</taxon>
    </lineage>
</organism>
<dbReference type="InterPro" id="IPR011006">
    <property type="entry name" value="CheY-like_superfamily"/>
</dbReference>
<dbReference type="InterPro" id="IPR001789">
    <property type="entry name" value="Sig_transdc_resp-reg_receiver"/>
</dbReference>
<gene>
    <name evidence="3" type="ORF">METEAL_36520</name>
</gene>
<dbReference type="SMART" id="SM00448">
    <property type="entry name" value="REC"/>
    <property type="match status" value="1"/>
</dbReference>
<feature type="modified residue" description="4-aspartylphosphate" evidence="1">
    <location>
        <position position="115"/>
    </location>
</feature>
<dbReference type="InterPro" id="IPR011053">
    <property type="entry name" value="Single_hybrid_motif"/>
</dbReference>
<dbReference type="InterPro" id="IPR033753">
    <property type="entry name" value="GCV_H/Fam206"/>
</dbReference>
<evidence type="ECO:0000313" key="4">
    <source>
        <dbReference type="Proteomes" id="UP001238179"/>
    </source>
</evidence>
<evidence type="ECO:0000313" key="3">
    <source>
        <dbReference type="EMBL" id="BDU74478.1"/>
    </source>
</evidence>
<dbReference type="AlphaFoldDB" id="A0AA48H9Z7"/>
<dbReference type="PANTHER" id="PTHR43228:SF1">
    <property type="entry name" value="TWO-COMPONENT RESPONSE REGULATOR ARR22"/>
    <property type="match status" value="1"/>
</dbReference>
<accession>A0AA48H9Z7</accession>
<dbReference type="Gene3D" id="2.40.50.100">
    <property type="match status" value="1"/>
</dbReference>
<proteinExistence type="predicted"/>
<dbReference type="EMBL" id="AP027080">
    <property type="protein sequence ID" value="BDU74478.1"/>
    <property type="molecule type" value="Genomic_DNA"/>
</dbReference>
<dbReference type="SUPFAM" id="SSF52172">
    <property type="entry name" value="CheY-like"/>
    <property type="match status" value="1"/>
</dbReference>
<dbReference type="InterPro" id="IPR052048">
    <property type="entry name" value="ST_Response_Regulator"/>
</dbReference>
<dbReference type="Proteomes" id="UP001238179">
    <property type="component" value="Chromosome"/>
</dbReference>
<reference evidence="4" key="1">
    <citation type="journal article" date="2023" name="Int. J. Syst. Evol. Microbiol.">
        <title>Mesoterricola silvestris gen. nov., sp. nov., Mesoterricola sediminis sp. nov., Geothrix oryzae sp. nov., Geothrix edaphica sp. nov., Geothrix rubra sp. nov., and Geothrix limicola sp. nov., six novel members of Acidobacteriota isolated from soils.</title>
        <authorList>
            <person name="Itoh H."/>
            <person name="Sugisawa Y."/>
            <person name="Mise K."/>
            <person name="Xu Z."/>
            <person name="Kuniyasu M."/>
            <person name="Ushijima N."/>
            <person name="Kawano K."/>
            <person name="Kobayashi E."/>
            <person name="Shiratori Y."/>
            <person name="Masuda Y."/>
            <person name="Senoo K."/>
        </authorList>
    </citation>
    <scope>NUCLEOTIDE SEQUENCE [LARGE SCALE GENOMIC DNA]</scope>
    <source>
        <strain evidence="4">W79</strain>
    </source>
</reference>
<evidence type="ECO:0000259" key="2">
    <source>
        <dbReference type="PROSITE" id="PS50110"/>
    </source>
</evidence>
<dbReference type="Pfam" id="PF01597">
    <property type="entry name" value="GCV_H"/>
    <property type="match status" value="1"/>
</dbReference>
<protein>
    <recommendedName>
        <fullName evidence="2">Response regulatory domain-containing protein</fullName>
    </recommendedName>
</protein>
<name>A0AA48H9Z7_9BACT</name>
<keyword evidence="1" id="KW-0597">Phosphoprotein</keyword>
<dbReference type="SUPFAM" id="SSF51230">
    <property type="entry name" value="Single hybrid motif"/>
    <property type="match status" value="1"/>
</dbReference>
<dbReference type="Pfam" id="PF00072">
    <property type="entry name" value="Response_reg"/>
    <property type="match status" value="1"/>
</dbReference>
<evidence type="ECO:0000256" key="1">
    <source>
        <dbReference type="PROSITE-ProRule" id="PRU00169"/>
    </source>
</evidence>
<dbReference type="PANTHER" id="PTHR43228">
    <property type="entry name" value="TWO-COMPONENT RESPONSE REGULATOR"/>
    <property type="match status" value="1"/>
</dbReference>
<sequence>MTVLLVIFMLLAFVGIDYLVRETTRRMRENRQRAAREEILKVAVRLDIAGEVKTLKRIEVPEPRARILAVDDEGIVLDSFRRILVLEGYNVDTVENGPEALNLVQRHDYDFVFTDLKMPIMDGVEVVKAVKHLRPDVDVVVITGYATIETAVETMKHGASEYVQKPFTAEELSEFVNRLLVKRQSRLDAQKEPTVRIVSPTQAEGSPAGEFCVPGGSFISPGHAWVRIEPDGQVRVGIDDFAHKALGIISAVGLPDPGKTFQAGDPLFTLKRGDEEIHFRAPITGKVVEDNARLKGEPFLIDNSPYKDGWVCRIKPADLAAELGALRIGRPVVEWYGEEIKRLRDLKAENEGKDLAWGTLESRFLQ</sequence>
<dbReference type="PROSITE" id="PS50110">
    <property type="entry name" value="RESPONSE_REGULATORY"/>
    <property type="match status" value="1"/>
</dbReference>
<feature type="domain" description="Response regulatory" evidence="2">
    <location>
        <begin position="66"/>
        <end position="180"/>
    </location>
</feature>
<dbReference type="RefSeq" id="WP_316413154.1">
    <property type="nucleotide sequence ID" value="NZ_AP027080.1"/>
</dbReference>
<dbReference type="CDD" id="cd06848">
    <property type="entry name" value="GCS_H"/>
    <property type="match status" value="1"/>
</dbReference>
<dbReference type="GO" id="GO:0000160">
    <property type="term" value="P:phosphorelay signal transduction system"/>
    <property type="evidence" value="ECO:0007669"/>
    <property type="project" value="InterPro"/>
</dbReference>
<keyword evidence="4" id="KW-1185">Reference proteome</keyword>